<feature type="compositionally biased region" description="Polar residues" evidence="1">
    <location>
        <begin position="166"/>
        <end position="187"/>
    </location>
</feature>
<comment type="caution">
    <text evidence="3">The sequence shown here is derived from an EMBL/GenBank/DDBJ whole genome shotgun (WGS) entry which is preliminary data.</text>
</comment>
<proteinExistence type="predicted"/>
<feature type="region of interest" description="Disordered" evidence="1">
    <location>
        <begin position="132"/>
        <end position="189"/>
    </location>
</feature>
<evidence type="ECO:0000256" key="1">
    <source>
        <dbReference type="SAM" id="MobiDB-lite"/>
    </source>
</evidence>
<protein>
    <submittedName>
        <fullName evidence="3">(Mediterranean fruit fly) hypothetical protein</fullName>
    </submittedName>
</protein>
<evidence type="ECO:0000313" key="3">
    <source>
        <dbReference type="EMBL" id="CAD7014048.1"/>
    </source>
</evidence>
<dbReference type="AlphaFoldDB" id="A0A811VCL4"/>
<keyword evidence="4" id="KW-1185">Reference proteome</keyword>
<evidence type="ECO:0000313" key="4">
    <source>
        <dbReference type="Proteomes" id="UP000606786"/>
    </source>
</evidence>
<keyword evidence="2" id="KW-0732">Signal</keyword>
<evidence type="ECO:0000256" key="2">
    <source>
        <dbReference type="SAM" id="SignalP"/>
    </source>
</evidence>
<dbReference type="EMBL" id="CAJHJT010000056">
    <property type="protein sequence ID" value="CAD7014048.1"/>
    <property type="molecule type" value="Genomic_DNA"/>
</dbReference>
<organism evidence="3 4">
    <name type="scientific">Ceratitis capitata</name>
    <name type="common">Mediterranean fruit fly</name>
    <name type="synonym">Tephritis capitata</name>
    <dbReference type="NCBI Taxonomy" id="7213"/>
    <lineage>
        <taxon>Eukaryota</taxon>
        <taxon>Metazoa</taxon>
        <taxon>Ecdysozoa</taxon>
        <taxon>Arthropoda</taxon>
        <taxon>Hexapoda</taxon>
        <taxon>Insecta</taxon>
        <taxon>Pterygota</taxon>
        <taxon>Neoptera</taxon>
        <taxon>Endopterygota</taxon>
        <taxon>Diptera</taxon>
        <taxon>Brachycera</taxon>
        <taxon>Muscomorpha</taxon>
        <taxon>Tephritoidea</taxon>
        <taxon>Tephritidae</taxon>
        <taxon>Ceratitis</taxon>
        <taxon>Ceratitis</taxon>
    </lineage>
</organism>
<feature type="signal peptide" evidence="2">
    <location>
        <begin position="1"/>
        <end position="21"/>
    </location>
</feature>
<accession>A0A811VCL4</accession>
<dbReference type="OrthoDB" id="8009842at2759"/>
<dbReference type="Proteomes" id="UP000606786">
    <property type="component" value="Unassembled WGS sequence"/>
</dbReference>
<reference evidence="3" key="1">
    <citation type="submission" date="2020-11" db="EMBL/GenBank/DDBJ databases">
        <authorList>
            <person name="Whitehead M."/>
        </authorList>
    </citation>
    <scope>NUCLEOTIDE SEQUENCE</scope>
    <source>
        <strain evidence="3">EGII</strain>
    </source>
</reference>
<gene>
    <name evidence="3" type="ORF">CCAP1982_LOCUS22055</name>
</gene>
<feature type="chain" id="PRO_5032475739" evidence="2">
    <location>
        <begin position="22"/>
        <end position="246"/>
    </location>
</feature>
<name>A0A811VCL4_CERCA</name>
<sequence>MRLSLTFVLLAVATIPHTVPARRLLLRPLDAREVYQLLANTGRSDAIPQGRIITQGVAYISNLTRRLIGVGNEMRVSTQEVCFESRNARSLGEAAAVLNAYVAANNVHEDLTLQKRVRGSEVGRILKLKKRKKLRTNDDDGERRGNKRIRNEDEDVPMSRPGLGSPTATTMPTYSADTSSYSDPQRSTITTNPAITNIVTNTAATMTANPTTANRKTNDATITTTTSTTPEGAINCIVIKKNEKKK</sequence>
<feature type="compositionally biased region" description="Basic and acidic residues" evidence="1">
    <location>
        <begin position="135"/>
        <end position="144"/>
    </location>
</feature>